<dbReference type="RefSeq" id="WP_036748384.1">
    <property type="nucleotide sequence ID" value="NZ_JAGSGC010000002.1"/>
</dbReference>
<comment type="caution">
    <text evidence="1">The sequence shown here is derived from an EMBL/GenBank/DDBJ whole genome shotgun (WGS) entry which is preliminary data.</text>
</comment>
<reference evidence="1 2" key="1">
    <citation type="submission" date="2014-04" db="EMBL/GenBank/DDBJ databases">
        <title>Draft genome sequence of Photobacterium halotolerans S2753: a solonamide, ngercheumicin and holomycin producer.</title>
        <authorList>
            <person name="Machado H.R."/>
            <person name="Gram L."/>
        </authorList>
    </citation>
    <scope>NUCLEOTIDE SEQUENCE [LARGE SCALE GENOMIC DNA]</scope>
    <source>
        <strain evidence="1 2">S2753</strain>
    </source>
</reference>
<dbReference type="AlphaFoldDB" id="A0A066RRM2"/>
<dbReference type="EMBL" id="JMIB01000004">
    <property type="protein sequence ID" value="KDM93009.1"/>
    <property type="molecule type" value="Genomic_DNA"/>
</dbReference>
<evidence type="ECO:0000313" key="1">
    <source>
        <dbReference type="EMBL" id="KDM93009.1"/>
    </source>
</evidence>
<evidence type="ECO:0000313" key="2">
    <source>
        <dbReference type="Proteomes" id="UP000027192"/>
    </source>
</evidence>
<proteinExistence type="predicted"/>
<protein>
    <submittedName>
        <fullName evidence="1">Uncharacterized protein</fullName>
    </submittedName>
</protein>
<dbReference type="OrthoDB" id="5822364at2"/>
<gene>
    <name evidence="1" type="ORF">EA58_02140</name>
</gene>
<accession>A0A066RRM2</accession>
<keyword evidence="2" id="KW-1185">Reference proteome</keyword>
<dbReference type="Proteomes" id="UP000027192">
    <property type="component" value="Unassembled WGS sequence"/>
</dbReference>
<organism evidence="1 2">
    <name type="scientific">Photobacterium galatheae</name>
    <dbReference type="NCBI Taxonomy" id="1654360"/>
    <lineage>
        <taxon>Bacteria</taxon>
        <taxon>Pseudomonadati</taxon>
        <taxon>Pseudomonadota</taxon>
        <taxon>Gammaproteobacteria</taxon>
        <taxon>Vibrionales</taxon>
        <taxon>Vibrionaceae</taxon>
        <taxon>Photobacterium</taxon>
    </lineage>
</organism>
<sequence>MNDFGRGVVLFSALLSPLAMADWLLNVNLELSSAGYHQSVATSLQLLPGEETVIFGSSEGERRKFSGSAELLEVSAEEVKIAFKIQEQLDDGAWRVLAAPVISTGLDTPASFETCADDALNSVKLQVAVMSA</sequence>
<name>A0A066RRM2_9GAMM</name>
<dbReference type="STRING" id="1654360.EA58_02140"/>